<comment type="similarity">
    <text evidence="5">Belongs to the HrcA family.</text>
</comment>
<keyword evidence="2 5" id="KW-0805">Transcription regulation</keyword>
<dbReference type="SUPFAM" id="SSF55781">
    <property type="entry name" value="GAF domain-like"/>
    <property type="match status" value="1"/>
</dbReference>
<protein>
    <recommendedName>
        <fullName evidence="5">Heat-inducible transcription repressor HrcA</fullName>
    </recommendedName>
</protein>
<dbReference type="PANTHER" id="PTHR34824">
    <property type="entry name" value="HEAT-INDUCIBLE TRANSCRIPTION REPRESSOR HRCA"/>
    <property type="match status" value="1"/>
</dbReference>
<dbReference type="Gene3D" id="3.30.450.40">
    <property type="match status" value="1"/>
</dbReference>
<accession>A0A1I6K162</accession>
<evidence type="ECO:0000313" key="9">
    <source>
        <dbReference type="Proteomes" id="UP000214760"/>
    </source>
</evidence>
<dbReference type="RefSeq" id="WP_031473926.1">
    <property type="nucleotide sequence ID" value="NZ_FOZC01000013.1"/>
</dbReference>
<evidence type="ECO:0000256" key="1">
    <source>
        <dbReference type="ARBA" id="ARBA00022491"/>
    </source>
</evidence>
<dbReference type="PIRSF" id="PIRSF005485">
    <property type="entry name" value="HrcA"/>
    <property type="match status" value="1"/>
</dbReference>
<evidence type="ECO:0000256" key="3">
    <source>
        <dbReference type="ARBA" id="ARBA00023016"/>
    </source>
</evidence>
<dbReference type="SUPFAM" id="SSF46785">
    <property type="entry name" value="Winged helix' DNA-binding domain"/>
    <property type="match status" value="1"/>
</dbReference>
<evidence type="ECO:0000313" key="8">
    <source>
        <dbReference type="EMBL" id="SFR84560.1"/>
    </source>
</evidence>
<keyword evidence="1 5" id="KW-0678">Repressor</keyword>
<dbReference type="InterPro" id="IPR002571">
    <property type="entry name" value="HrcA"/>
</dbReference>
<feature type="domain" description="Heat-inducible transcription repressor HrcA C-terminal" evidence="7">
    <location>
        <begin position="119"/>
        <end position="348"/>
    </location>
</feature>
<dbReference type="Gene3D" id="1.10.10.10">
    <property type="entry name" value="Winged helix-like DNA-binding domain superfamily/Winged helix DNA-binding domain"/>
    <property type="match status" value="1"/>
</dbReference>
<dbReference type="InterPro" id="IPR036390">
    <property type="entry name" value="WH_DNA-bd_sf"/>
</dbReference>
<dbReference type="GO" id="GO:0003677">
    <property type="term" value="F:DNA binding"/>
    <property type="evidence" value="ECO:0007669"/>
    <property type="project" value="InterPro"/>
</dbReference>
<gene>
    <name evidence="5" type="primary">hrcA</name>
    <name evidence="8" type="ORF">SAMN02910262_02150</name>
</gene>
<dbReference type="EMBL" id="FOZC01000013">
    <property type="protein sequence ID" value="SFR84560.1"/>
    <property type="molecule type" value="Genomic_DNA"/>
</dbReference>
<dbReference type="PANTHER" id="PTHR34824:SF1">
    <property type="entry name" value="HEAT-INDUCIBLE TRANSCRIPTION REPRESSOR HRCA"/>
    <property type="match status" value="1"/>
</dbReference>
<dbReference type="AlphaFoldDB" id="A0A1I6K162"/>
<dbReference type="HAMAP" id="MF_00081">
    <property type="entry name" value="HrcA"/>
    <property type="match status" value="1"/>
</dbReference>
<name>A0A1I6K162_9FIRM</name>
<dbReference type="Gene3D" id="3.30.390.60">
    <property type="entry name" value="Heat-inducible transcription repressor hrca homolog, domain 3"/>
    <property type="match status" value="1"/>
</dbReference>
<keyword evidence="3 5" id="KW-0346">Stress response</keyword>
<dbReference type="NCBIfam" id="TIGR00331">
    <property type="entry name" value="hrcA"/>
    <property type="match status" value="1"/>
</dbReference>
<dbReference type="Proteomes" id="UP000214760">
    <property type="component" value="Unassembled WGS sequence"/>
</dbReference>
<dbReference type="InterPro" id="IPR021153">
    <property type="entry name" value="HrcA_C"/>
</dbReference>
<dbReference type="InterPro" id="IPR029016">
    <property type="entry name" value="GAF-like_dom_sf"/>
</dbReference>
<evidence type="ECO:0000256" key="6">
    <source>
        <dbReference type="SAM" id="Coils"/>
    </source>
</evidence>
<proteinExistence type="inferred from homology"/>
<dbReference type="InterPro" id="IPR023120">
    <property type="entry name" value="WHTH_transcript_rep_HrcA_IDD"/>
</dbReference>
<evidence type="ECO:0000256" key="5">
    <source>
        <dbReference type="HAMAP-Rule" id="MF_00081"/>
    </source>
</evidence>
<evidence type="ECO:0000256" key="4">
    <source>
        <dbReference type="ARBA" id="ARBA00023163"/>
    </source>
</evidence>
<keyword evidence="4 5" id="KW-0804">Transcription</keyword>
<reference evidence="8 9" key="1">
    <citation type="submission" date="2016-10" db="EMBL/GenBank/DDBJ databases">
        <authorList>
            <person name="de Groot N.N."/>
        </authorList>
    </citation>
    <scope>NUCLEOTIDE SEQUENCE [LARGE SCALE GENOMIC DNA]</scope>
    <source>
        <strain evidence="8 9">F</strain>
    </source>
</reference>
<sequence>MELDARKITILKTIIQTYLETGEPVGSRTISRSSDLKLSSATIRNEMSDLEQMGYIIQPHTSSGRIPSDKGYRFYVDEIVKEKDAVIKERDAEKAELAEVTEEKDSVNSLMISRVDRLEDLLKQMAKILAVSTNYAAMISGPQYNRTKLKFVQLSRVETGKLLIVTVLEGNIIKNSMVDTAETLSDQELLNLNILLNNNLTGLTMEQINLDVISKMKQQAGEQREVVDMVLNEIAEAIRTNEEDLNIYTEGATNIFKYPELSDRKQASELLHTFEKKDELKEFLAENAYMEEVAEDKKNGIQVYIGQENQVQSMKDCSVVTANYDLGNGLRGTVGIVGPKRMDYEKVVGTLRTLMSQLQSTFNDKKNGSGAG</sequence>
<dbReference type="GO" id="GO:0045892">
    <property type="term" value="P:negative regulation of DNA-templated transcription"/>
    <property type="evidence" value="ECO:0007669"/>
    <property type="project" value="UniProtKB-UniRule"/>
</dbReference>
<dbReference type="Pfam" id="PF01628">
    <property type="entry name" value="HrcA"/>
    <property type="match status" value="1"/>
</dbReference>
<comment type="function">
    <text evidence="5">Negative regulator of class I heat shock genes (grpE-dnaK-dnaJ and groELS operons). Prevents heat-shock induction of these operons.</text>
</comment>
<evidence type="ECO:0000256" key="2">
    <source>
        <dbReference type="ARBA" id="ARBA00023015"/>
    </source>
</evidence>
<organism evidence="8 9">
    <name type="scientific">[Clostridium] aminophilum</name>
    <dbReference type="NCBI Taxonomy" id="1526"/>
    <lineage>
        <taxon>Bacteria</taxon>
        <taxon>Bacillati</taxon>
        <taxon>Bacillota</taxon>
        <taxon>Clostridia</taxon>
        <taxon>Lachnospirales</taxon>
        <taxon>Lachnospiraceae</taxon>
    </lineage>
</organism>
<feature type="coiled-coil region" evidence="6">
    <location>
        <begin position="83"/>
        <end position="110"/>
    </location>
</feature>
<evidence type="ECO:0000259" key="7">
    <source>
        <dbReference type="Pfam" id="PF01628"/>
    </source>
</evidence>
<keyword evidence="6" id="KW-0175">Coiled coil</keyword>
<dbReference type="InterPro" id="IPR036388">
    <property type="entry name" value="WH-like_DNA-bd_sf"/>
</dbReference>